<dbReference type="InterPro" id="IPR013083">
    <property type="entry name" value="Znf_RING/FYVE/PHD"/>
</dbReference>
<keyword evidence="2" id="KW-0808">Transferase</keyword>
<reference evidence="8" key="2">
    <citation type="submission" date="2020-05" db="UniProtKB">
        <authorList>
            <consortium name="EnsemblMetazoa"/>
        </authorList>
    </citation>
    <scope>IDENTIFICATION</scope>
    <source>
        <strain evidence="8">wikel</strain>
    </source>
</reference>
<organism evidence="8 9">
    <name type="scientific">Ixodes scapularis</name>
    <name type="common">Black-legged tick</name>
    <name type="synonym">Deer tick</name>
    <dbReference type="NCBI Taxonomy" id="6945"/>
    <lineage>
        <taxon>Eukaryota</taxon>
        <taxon>Metazoa</taxon>
        <taxon>Ecdysozoa</taxon>
        <taxon>Arthropoda</taxon>
        <taxon>Chelicerata</taxon>
        <taxon>Arachnida</taxon>
        <taxon>Acari</taxon>
        <taxon>Parasitiformes</taxon>
        <taxon>Ixodida</taxon>
        <taxon>Ixodoidea</taxon>
        <taxon>Ixodidae</taxon>
        <taxon>Ixodinae</taxon>
        <taxon>Ixodes</taxon>
    </lineage>
</organism>
<sequence>KKARLREQIDLYEKDMVTNSVPFTCKVCDAAVPEGEGVCLKSCHHLLCRSCLVAAIERSGTVAVKCPFIGNDVTCVMDLQDSEIRSLLSKEEYDEFLEKGLTEVKVAVKNFFHCRTPDCPWWCLVEGGVVEVECKLCGRTSCARCDAMHTGMTCAEYQAWRASKMQ</sequence>
<keyword evidence="5" id="KW-0863">Zinc-finger</keyword>
<dbReference type="AlphaFoldDB" id="A0A1S4M1J2"/>
<dbReference type="SUPFAM" id="SSF57850">
    <property type="entry name" value="RING/U-box"/>
    <property type="match status" value="2"/>
</dbReference>
<keyword evidence="7" id="KW-0862">Zinc</keyword>
<dbReference type="GO" id="GO:0016740">
    <property type="term" value="F:transferase activity"/>
    <property type="evidence" value="ECO:0007669"/>
    <property type="project" value="UniProtKB-KW"/>
</dbReference>
<dbReference type="VEuPathDB" id="VectorBase:ISCP_026200"/>
<dbReference type="PANTHER" id="PTHR22770:SF13">
    <property type="entry name" value="RING-TYPE DOMAIN-CONTAINING PROTEIN"/>
    <property type="match status" value="1"/>
</dbReference>
<dbReference type="OrthoDB" id="261960at2759"/>
<evidence type="ECO:0000256" key="1">
    <source>
        <dbReference type="ARBA" id="ARBA00004906"/>
    </source>
</evidence>
<evidence type="ECO:0000313" key="9">
    <source>
        <dbReference type="Proteomes" id="UP000001555"/>
    </source>
</evidence>
<evidence type="ECO:0000256" key="2">
    <source>
        <dbReference type="ARBA" id="ARBA00022679"/>
    </source>
</evidence>
<dbReference type="GO" id="GO:0008270">
    <property type="term" value="F:zinc ion binding"/>
    <property type="evidence" value="ECO:0007669"/>
    <property type="project" value="UniProtKB-KW"/>
</dbReference>
<dbReference type="PROSITE" id="PS50089">
    <property type="entry name" value="ZF_RING_2"/>
    <property type="match status" value="1"/>
</dbReference>
<reference evidence="9" key="1">
    <citation type="submission" date="2008-03" db="EMBL/GenBank/DDBJ databases">
        <title>Annotation of Ixodes scapularis.</title>
        <authorList>
            <consortium name="Ixodes scapularis Genome Project Consortium"/>
            <person name="Caler E."/>
            <person name="Hannick L.I."/>
            <person name="Bidwell S."/>
            <person name="Joardar V."/>
            <person name="Thiagarajan M."/>
            <person name="Amedeo P."/>
            <person name="Galinsky K.J."/>
            <person name="Schobel S."/>
            <person name="Inman J."/>
            <person name="Hostetler J."/>
            <person name="Miller J."/>
            <person name="Hammond M."/>
            <person name="Megy K."/>
            <person name="Lawson D."/>
            <person name="Kodira C."/>
            <person name="Sutton G."/>
            <person name="Meyer J."/>
            <person name="Hill C.A."/>
            <person name="Birren B."/>
            <person name="Nene V."/>
            <person name="Collins F."/>
            <person name="Alarcon-Chaidez F."/>
            <person name="Wikel S."/>
            <person name="Strausberg R."/>
        </authorList>
    </citation>
    <scope>NUCLEOTIDE SEQUENCE [LARGE SCALE GENOMIC DNA]</scope>
    <source>
        <strain evidence="9">Wikel</strain>
    </source>
</reference>
<dbReference type="Proteomes" id="UP000001555">
    <property type="component" value="Unassembled WGS sequence"/>
</dbReference>
<dbReference type="PROSITE" id="PS00518">
    <property type="entry name" value="ZF_RING_1"/>
    <property type="match status" value="1"/>
</dbReference>
<dbReference type="EnsemblMetazoa" id="ISCW022520-RA">
    <property type="protein sequence ID" value="ISCW022520-PA"/>
    <property type="gene ID" value="ISCW022520"/>
</dbReference>
<evidence type="ECO:0000256" key="7">
    <source>
        <dbReference type="ARBA" id="ARBA00022833"/>
    </source>
</evidence>
<dbReference type="InterPro" id="IPR002867">
    <property type="entry name" value="IBR_dom"/>
</dbReference>
<evidence type="ECO:0000256" key="5">
    <source>
        <dbReference type="ARBA" id="ARBA00022771"/>
    </source>
</evidence>
<dbReference type="EMBL" id="ABJB010642581">
    <property type="status" value="NOT_ANNOTATED_CDS"/>
    <property type="molecule type" value="Genomic_DNA"/>
</dbReference>
<evidence type="ECO:0000313" key="8">
    <source>
        <dbReference type="EnsemblMetazoa" id="ISCW022520-PA"/>
    </source>
</evidence>
<name>A0A1S4M1J2_IXOSC</name>
<dbReference type="CDD" id="cd16633">
    <property type="entry name" value="mRING-HC-C3HC3D_RBR_HOIL1"/>
    <property type="match status" value="1"/>
</dbReference>
<dbReference type="VEuPathDB" id="VectorBase:ISCI022520"/>
<dbReference type="PROSITE" id="PS51873">
    <property type="entry name" value="TRIAD"/>
    <property type="match status" value="1"/>
</dbReference>
<dbReference type="Gene3D" id="3.30.40.10">
    <property type="entry name" value="Zinc/RING finger domain, C3HC4 (zinc finger)"/>
    <property type="match status" value="1"/>
</dbReference>
<evidence type="ECO:0000256" key="3">
    <source>
        <dbReference type="ARBA" id="ARBA00022723"/>
    </source>
</evidence>
<dbReference type="VEuPathDB" id="VectorBase:ISCW022520"/>
<dbReference type="InterPro" id="IPR017907">
    <property type="entry name" value="Znf_RING_CS"/>
</dbReference>
<dbReference type="InParanoid" id="A0A1S4M1J2"/>
<accession>A0A1S4M1J2</accession>
<keyword evidence="3" id="KW-0479">Metal-binding</keyword>
<keyword evidence="4" id="KW-0677">Repeat</keyword>
<comment type="pathway">
    <text evidence="1">Protein modification; protein ubiquitination.</text>
</comment>
<dbReference type="InterPro" id="IPR001841">
    <property type="entry name" value="Znf_RING"/>
</dbReference>
<keyword evidence="6" id="KW-0833">Ubl conjugation pathway</keyword>
<dbReference type="InterPro" id="IPR044066">
    <property type="entry name" value="TRIAD_supradom"/>
</dbReference>
<dbReference type="PANTHER" id="PTHR22770">
    <property type="entry name" value="UBIQUITIN CONJUGATING ENZYME 7 INTERACTING PROTEIN-RELATED"/>
    <property type="match status" value="1"/>
</dbReference>
<dbReference type="InterPro" id="IPR047559">
    <property type="entry name" value="HOIL1_RBR_mRING-HC-C3HC3D"/>
</dbReference>
<evidence type="ECO:0000256" key="6">
    <source>
        <dbReference type="ARBA" id="ARBA00022786"/>
    </source>
</evidence>
<dbReference type="EMBL" id="ABJB010262867">
    <property type="status" value="NOT_ANNOTATED_CDS"/>
    <property type="molecule type" value="Genomic_DNA"/>
</dbReference>
<proteinExistence type="predicted"/>
<dbReference type="InterPro" id="IPR051628">
    <property type="entry name" value="LUBAC_E3_Ligases"/>
</dbReference>
<dbReference type="Pfam" id="PF01485">
    <property type="entry name" value="IBR"/>
    <property type="match status" value="1"/>
</dbReference>
<evidence type="ECO:0000256" key="4">
    <source>
        <dbReference type="ARBA" id="ARBA00022737"/>
    </source>
</evidence>
<keyword evidence="9" id="KW-1185">Reference proteome</keyword>
<dbReference type="FunFam" id="3.30.40.10:FF:000137">
    <property type="entry name" value="RanBP-type and C3HC4-type zinc finger-containing protein 1"/>
    <property type="match status" value="1"/>
</dbReference>
<protein>
    <submittedName>
        <fullName evidence="8">Ubiquitin conjugating enzyme interacting protein, putative</fullName>
    </submittedName>
</protein>